<evidence type="ECO:0000313" key="2">
    <source>
        <dbReference type="Proteomes" id="UP000698752"/>
    </source>
</evidence>
<evidence type="ECO:0000313" key="1">
    <source>
        <dbReference type="EMBL" id="MBR0651176.1"/>
    </source>
</evidence>
<dbReference type="RefSeq" id="WP_211869842.1">
    <property type="nucleotide sequence ID" value="NZ_JAAEDI010000016.1"/>
</dbReference>
<comment type="caution">
    <text evidence="1">The sequence shown here is derived from an EMBL/GenBank/DDBJ whole genome shotgun (WGS) entry which is preliminary data.</text>
</comment>
<reference evidence="2" key="1">
    <citation type="journal article" date="2021" name="Syst. Appl. Microbiol.">
        <title>Roseomonas hellenica sp. nov., isolated from roots of wild-growing Alkanna tinctoria.</title>
        <authorList>
            <person name="Rat A."/>
            <person name="Naranjo H.D."/>
            <person name="Lebbe L."/>
            <person name="Cnockaert M."/>
            <person name="Krigas N."/>
            <person name="Grigoriadou K."/>
            <person name="Maloupa E."/>
            <person name="Willems A."/>
        </authorList>
    </citation>
    <scope>NUCLEOTIDE SEQUENCE [LARGE SCALE GENOMIC DNA]</scope>
    <source>
        <strain evidence="2">LMG 31159</strain>
    </source>
</reference>
<dbReference type="Proteomes" id="UP000698752">
    <property type="component" value="Unassembled WGS sequence"/>
</dbReference>
<organism evidence="1 2">
    <name type="scientific">Neoroseomonas terrae</name>
    <dbReference type="NCBI Taxonomy" id="424799"/>
    <lineage>
        <taxon>Bacteria</taxon>
        <taxon>Pseudomonadati</taxon>
        <taxon>Pseudomonadota</taxon>
        <taxon>Alphaproteobacteria</taxon>
        <taxon>Acetobacterales</taxon>
        <taxon>Acetobacteraceae</taxon>
        <taxon>Neoroseomonas</taxon>
    </lineage>
</organism>
<sequence>MSAPLEIRTIGPEGKLLQISDGKRFGHLEIGSTAPISVVRLERLEHPEVSGYLRRWLLENGSRKGDLLPPRIDWQTVVTEVLAARGP</sequence>
<protein>
    <submittedName>
        <fullName evidence="1">Uncharacterized protein</fullName>
    </submittedName>
</protein>
<dbReference type="EMBL" id="JAAEDI010000016">
    <property type="protein sequence ID" value="MBR0651176.1"/>
    <property type="molecule type" value="Genomic_DNA"/>
</dbReference>
<keyword evidence="2" id="KW-1185">Reference proteome</keyword>
<gene>
    <name evidence="1" type="ORF">GXW78_16000</name>
</gene>
<accession>A0ABS5EJH1</accession>
<proteinExistence type="predicted"/>
<name>A0ABS5EJH1_9PROT</name>